<feature type="compositionally biased region" description="Gly residues" evidence="7">
    <location>
        <begin position="695"/>
        <end position="726"/>
    </location>
</feature>
<dbReference type="Pfam" id="PF00083">
    <property type="entry name" value="Sugar_tr"/>
    <property type="match status" value="2"/>
</dbReference>
<feature type="transmembrane region" description="Helical" evidence="8">
    <location>
        <begin position="1029"/>
        <end position="1051"/>
    </location>
</feature>
<reference evidence="10" key="1">
    <citation type="journal article" date="2020" name="bioRxiv">
        <title>Comparative genomics of Chlamydomonas.</title>
        <authorList>
            <person name="Craig R.J."/>
            <person name="Hasan A.R."/>
            <person name="Ness R.W."/>
            <person name="Keightley P.D."/>
        </authorList>
    </citation>
    <scope>NUCLEOTIDE SEQUENCE</scope>
    <source>
        <strain evidence="10">CCAP 11/70</strain>
    </source>
</reference>
<feature type="transmembrane region" description="Helical" evidence="8">
    <location>
        <begin position="98"/>
        <end position="120"/>
    </location>
</feature>
<gene>
    <name evidence="10" type="ORF">HYH03_012034</name>
</gene>
<dbReference type="PRINTS" id="PR00171">
    <property type="entry name" value="SUGRTRNSPORT"/>
</dbReference>
<dbReference type="GO" id="GO:0022857">
    <property type="term" value="F:transmembrane transporter activity"/>
    <property type="evidence" value="ECO:0007669"/>
    <property type="project" value="InterPro"/>
</dbReference>
<evidence type="ECO:0000313" key="10">
    <source>
        <dbReference type="EMBL" id="KAG2489392.1"/>
    </source>
</evidence>
<comment type="similarity">
    <text evidence="2">Belongs to the major facilitator superfamily. Sugar transporter (TC 2.A.1.1) family.</text>
</comment>
<feature type="region of interest" description="Disordered" evidence="7">
    <location>
        <begin position="540"/>
        <end position="567"/>
    </location>
</feature>
<dbReference type="PROSITE" id="PS00217">
    <property type="entry name" value="SUGAR_TRANSPORT_2"/>
    <property type="match status" value="1"/>
</dbReference>
<sequence length="1156" mass="119227">MILVRTCLFAALGGFLFGYDLGLIGGALLPIQRYFNMTGSIDLGLVVGAAKIGAAAGTFLGGAAMARYGRQRALAANSLAFTMGPLIMALATGPWMLVLGRLIVGLGIGVSAVVSPAYIAELAPAGSRGALVQLYEVMLCVGMLAAPLVDWALSGGDERSHAWRLMVGIPAVPGLLLAAAPLFLPESPRWLVMRNRLDEALHVLTAVLRGSERPGSWRQSWGWSSEYERLVAARQRMLASRSRVPLLVAAAARAAGQPRQRNAPKGGAESETRRCPCGSGETYRDCCGPIIAGAWSRTAPELARARFTAIVLGDAKALTDTTHPEALAAIGTKQSLRKKMEKLMRRMGSDQAPPALTDSVHAQDPEDPDAWIVMLAFSLLSTDPTRDSTPPYVAIERYVKHNGRWLYFGPMRSFPMLKEFAPFVERYPASFGEEDDFDGTYGPYRGMYEYNWMVMSPRPSQHPFTAATAAFSSDPLGSFASAASQQLRQSPLGPGWLADGWPTGEDKQEPGGWVYLDRALDPLTGLTAAQLAARTQQALEAAEFNSPAPSAGSSGPRPGSLSPAEEAVVHEAEDELLLLWSSVEADRGAVLERRRQVWRARQQKRAAAAARPGRLGRWARSILLGRPRAPSLDPIPEETHSRTASYASSPSRPGTAPGSPAARWSWSSDGRSLPRGLSPASSLHAPLGSGPDPGPGLGTAGPRQGQGYGHGHSNGADAGPGPGPGSEQGLRHGLLTSAVGSGSSGGASEPEPGRRPGSPRAGSGAARSLFGSKVKGGGAGGGGRSEGGGAGAYAPLAGAASVTAGGRRGRDADAESGESSRLLPLPVSAEARAWGEEREEPASDPEPSAADLPGEEGSLLRTLTAMMYDIAGLAGGPEARALWLALGLAFFDQATASTAIINYGPTLMRRMQQAAAAAAAAAVAGGPPSVGPPASPALGVAGSAGLGEALTAGDLGPDGAGGGGWTGGDGGALLLSVAIGAAKAVGVVAALLMVDRFGRRPLLIAGSLTGAAALAGVAAAQAYDNAAAVGWALCAFTLTFSVSWAGLYWVVVSELFSMPAKSAGSSAATCLLFLTGAGTDLVFLSLQDAMGHGSFVLFAVISLASGAYVWALLPETKGRQLTEVTAMLSSEGGRKGGGGAGAASEVGWVQLRERRR</sequence>
<evidence type="ECO:0000256" key="2">
    <source>
        <dbReference type="ARBA" id="ARBA00010992"/>
    </source>
</evidence>
<accession>A0A835XQS1</accession>
<feature type="transmembrane region" description="Helical" evidence="8">
    <location>
        <begin position="972"/>
        <end position="994"/>
    </location>
</feature>
<dbReference type="PANTHER" id="PTHR48020:SF12">
    <property type="entry name" value="PROTON MYO-INOSITOL COTRANSPORTER"/>
    <property type="match status" value="1"/>
</dbReference>
<evidence type="ECO:0000256" key="1">
    <source>
        <dbReference type="ARBA" id="ARBA00004141"/>
    </source>
</evidence>
<dbReference type="InterPro" id="IPR003663">
    <property type="entry name" value="Sugar/inositol_transpt"/>
</dbReference>
<feature type="transmembrane region" description="Helical" evidence="8">
    <location>
        <begin position="1001"/>
        <end position="1023"/>
    </location>
</feature>
<dbReference type="EMBL" id="JAEHOE010000073">
    <property type="protein sequence ID" value="KAG2489392.1"/>
    <property type="molecule type" value="Genomic_DNA"/>
</dbReference>
<evidence type="ECO:0000256" key="4">
    <source>
        <dbReference type="ARBA" id="ARBA00022692"/>
    </source>
</evidence>
<dbReference type="InterPro" id="IPR005828">
    <property type="entry name" value="MFS_sugar_transport-like"/>
</dbReference>
<feature type="transmembrane region" description="Helical" evidence="8">
    <location>
        <begin position="1063"/>
        <end position="1086"/>
    </location>
</feature>
<keyword evidence="3" id="KW-0813">Transport</keyword>
<feature type="domain" description="Major facilitator superfamily (MFS) profile" evidence="9">
    <location>
        <begin position="6"/>
        <end position="486"/>
    </location>
</feature>
<dbReference type="AlphaFoldDB" id="A0A835XQS1"/>
<feature type="compositionally biased region" description="Polar residues" evidence="7">
    <location>
        <begin position="642"/>
        <end position="652"/>
    </location>
</feature>
<dbReference type="OrthoDB" id="539334at2759"/>
<proteinExistence type="inferred from homology"/>
<feature type="transmembrane region" description="Helical" evidence="8">
    <location>
        <begin position="132"/>
        <end position="153"/>
    </location>
</feature>
<dbReference type="InterPro" id="IPR050814">
    <property type="entry name" value="Myo-inositol_Transporter"/>
</dbReference>
<evidence type="ECO:0000313" key="11">
    <source>
        <dbReference type="Proteomes" id="UP000612055"/>
    </source>
</evidence>
<dbReference type="Pfam" id="PF02810">
    <property type="entry name" value="SEC-C"/>
    <property type="match status" value="1"/>
</dbReference>
<dbReference type="Proteomes" id="UP000612055">
    <property type="component" value="Unassembled WGS sequence"/>
</dbReference>
<feature type="compositionally biased region" description="Low complexity" evidence="7">
    <location>
        <begin position="540"/>
        <end position="566"/>
    </location>
</feature>
<evidence type="ECO:0000256" key="5">
    <source>
        <dbReference type="ARBA" id="ARBA00022989"/>
    </source>
</evidence>
<feature type="region of interest" description="Disordered" evidence="7">
    <location>
        <begin position="627"/>
        <end position="787"/>
    </location>
</feature>
<dbReference type="PANTHER" id="PTHR48020">
    <property type="entry name" value="PROTON MYO-INOSITOL COTRANSPORTER"/>
    <property type="match status" value="1"/>
</dbReference>
<evidence type="ECO:0000256" key="7">
    <source>
        <dbReference type="SAM" id="MobiDB-lite"/>
    </source>
</evidence>
<feature type="region of interest" description="Disordered" evidence="7">
    <location>
        <begin position="255"/>
        <end position="278"/>
    </location>
</feature>
<dbReference type="SUPFAM" id="SSF103473">
    <property type="entry name" value="MFS general substrate transporter"/>
    <property type="match status" value="2"/>
</dbReference>
<feature type="compositionally biased region" description="Gly residues" evidence="7">
    <location>
        <begin position="774"/>
        <end position="787"/>
    </location>
</feature>
<dbReference type="Gene3D" id="1.20.1250.20">
    <property type="entry name" value="MFS general substrate transporter like domains"/>
    <property type="match status" value="2"/>
</dbReference>
<dbReference type="PROSITE" id="PS50850">
    <property type="entry name" value="MFS"/>
    <property type="match status" value="1"/>
</dbReference>
<dbReference type="GO" id="GO:0016020">
    <property type="term" value="C:membrane"/>
    <property type="evidence" value="ECO:0007669"/>
    <property type="project" value="UniProtKB-SubCell"/>
</dbReference>
<keyword evidence="6 8" id="KW-0472">Membrane</keyword>
<evidence type="ECO:0000256" key="6">
    <source>
        <dbReference type="ARBA" id="ARBA00023136"/>
    </source>
</evidence>
<keyword evidence="4 8" id="KW-0812">Transmembrane</keyword>
<dbReference type="Gene3D" id="3.10.450.50">
    <property type="match status" value="1"/>
</dbReference>
<keyword evidence="11" id="KW-1185">Reference proteome</keyword>
<evidence type="ECO:0000256" key="3">
    <source>
        <dbReference type="ARBA" id="ARBA00022448"/>
    </source>
</evidence>
<name>A0A835XQS1_9CHLO</name>
<feature type="region of interest" description="Disordered" evidence="7">
    <location>
        <begin position="804"/>
        <end position="854"/>
    </location>
</feature>
<dbReference type="InterPro" id="IPR020846">
    <property type="entry name" value="MFS_dom"/>
</dbReference>
<feature type="transmembrane region" description="Helical" evidence="8">
    <location>
        <begin position="165"/>
        <end position="184"/>
    </location>
</feature>
<feature type="transmembrane region" description="Helical" evidence="8">
    <location>
        <begin position="1092"/>
        <end position="1113"/>
    </location>
</feature>
<evidence type="ECO:0000259" key="9">
    <source>
        <dbReference type="PROSITE" id="PS50850"/>
    </source>
</evidence>
<comment type="subcellular location">
    <subcellularLocation>
        <location evidence="1">Membrane</location>
        <topology evidence="1">Multi-pass membrane protein</topology>
    </subcellularLocation>
</comment>
<feature type="transmembrane region" description="Helical" evidence="8">
    <location>
        <begin position="43"/>
        <end position="66"/>
    </location>
</feature>
<feature type="compositionally biased region" description="Low complexity" evidence="7">
    <location>
        <begin position="737"/>
        <end position="768"/>
    </location>
</feature>
<dbReference type="InterPro" id="IPR004027">
    <property type="entry name" value="SEC_C_motif"/>
</dbReference>
<comment type="caution">
    <text evidence="10">The sequence shown here is derived from an EMBL/GenBank/DDBJ whole genome shotgun (WGS) entry which is preliminary data.</text>
</comment>
<keyword evidence="5 8" id="KW-1133">Transmembrane helix</keyword>
<feature type="transmembrane region" description="Helical" evidence="8">
    <location>
        <begin position="7"/>
        <end position="31"/>
    </location>
</feature>
<evidence type="ECO:0000256" key="8">
    <source>
        <dbReference type="SAM" id="Phobius"/>
    </source>
</evidence>
<dbReference type="InterPro" id="IPR036259">
    <property type="entry name" value="MFS_trans_sf"/>
</dbReference>
<organism evidence="10 11">
    <name type="scientific">Edaphochlamys debaryana</name>
    <dbReference type="NCBI Taxonomy" id="47281"/>
    <lineage>
        <taxon>Eukaryota</taxon>
        <taxon>Viridiplantae</taxon>
        <taxon>Chlorophyta</taxon>
        <taxon>core chlorophytes</taxon>
        <taxon>Chlorophyceae</taxon>
        <taxon>CS clade</taxon>
        <taxon>Chlamydomonadales</taxon>
        <taxon>Chlamydomonadales incertae sedis</taxon>
        <taxon>Edaphochlamys</taxon>
    </lineage>
</organism>
<protein>
    <recommendedName>
        <fullName evidence="9">Major facilitator superfamily (MFS) profile domain-containing protein</fullName>
    </recommendedName>
</protein>
<dbReference type="InterPro" id="IPR005829">
    <property type="entry name" value="Sugar_transporter_CS"/>
</dbReference>